<name>A0A378N893_MANHA</name>
<proteinExistence type="predicted"/>
<protein>
    <submittedName>
        <fullName evidence="1">Pyruvate dehydrogenase E1 component</fullName>
        <ecNumber evidence="1">1.2.4.1</ecNumber>
    </submittedName>
</protein>
<evidence type="ECO:0000313" key="2">
    <source>
        <dbReference type="Proteomes" id="UP000254802"/>
    </source>
</evidence>
<dbReference type="EC" id="1.2.4.1" evidence="1"/>
<gene>
    <name evidence="1" type="primary">aceE_6</name>
    <name evidence="1" type="ORF">NCTC10638_03242</name>
</gene>
<dbReference type="Proteomes" id="UP000254802">
    <property type="component" value="Unassembled WGS sequence"/>
</dbReference>
<evidence type="ECO:0000313" key="1">
    <source>
        <dbReference type="EMBL" id="STY64067.1"/>
    </source>
</evidence>
<dbReference type="EMBL" id="UGPN01000002">
    <property type="protein sequence ID" value="STY64067.1"/>
    <property type="molecule type" value="Genomic_DNA"/>
</dbReference>
<reference evidence="1 2" key="1">
    <citation type="submission" date="2018-06" db="EMBL/GenBank/DDBJ databases">
        <authorList>
            <consortium name="Pathogen Informatics"/>
            <person name="Doyle S."/>
        </authorList>
    </citation>
    <scope>NUCLEOTIDE SEQUENCE [LARGE SCALE GENOMIC DNA]</scope>
    <source>
        <strain evidence="1 2">NCTC10638</strain>
    </source>
</reference>
<keyword evidence="1" id="KW-0670">Pyruvate</keyword>
<dbReference type="GO" id="GO:0004739">
    <property type="term" value="F:pyruvate dehydrogenase (acetyl-transferring) activity"/>
    <property type="evidence" value="ECO:0007669"/>
    <property type="project" value="UniProtKB-EC"/>
</dbReference>
<keyword evidence="1" id="KW-0560">Oxidoreductase</keyword>
<organism evidence="1 2">
    <name type="scientific">Mannheimia haemolytica</name>
    <name type="common">Pasteurella haemolytica</name>
    <dbReference type="NCBI Taxonomy" id="75985"/>
    <lineage>
        <taxon>Bacteria</taxon>
        <taxon>Pseudomonadati</taxon>
        <taxon>Pseudomonadota</taxon>
        <taxon>Gammaproteobacteria</taxon>
        <taxon>Pasteurellales</taxon>
        <taxon>Pasteurellaceae</taxon>
        <taxon>Mannheimia</taxon>
    </lineage>
</organism>
<dbReference type="AlphaFoldDB" id="A0A378N893"/>
<accession>A0A378N893</accession>
<dbReference type="Gene3D" id="3.40.50.970">
    <property type="match status" value="1"/>
</dbReference>
<sequence>MSENLRNDVDPIETQDWLASLDSLIREEGLERAQFIIEQVISQARAGGVALPTGVTTDYVNTIPVSEQPAYPGDHKIERRIRSAVRWNAIAAVLRSQKKDLDLGVIFQLSNLRQLCMKCVLTTFSKHQPKKMVCI</sequence>
<dbReference type="SUPFAM" id="SSF52518">
    <property type="entry name" value="Thiamin diphosphate-binding fold (THDP-binding)"/>
    <property type="match status" value="1"/>
</dbReference>
<dbReference type="InterPro" id="IPR029061">
    <property type="entry name" value="THDP-binding"/>
</dbReference>